<keyword evidence="14 17" id="KW-0408">Iron</keyword>
<dbReference type="SUPFAM" id="SSF46626">
    <property type="entry name" value="Cytochrome c"/>
    <property type="match status" value="2"/>
</dbReference>
<keyword evidence="11 17" id="KW-1278">Translocase</keyword>
<dbReference type="EMBL" id="CP011853">
    <property type="protein sequence ID" value="ALG85180.1"/>
    <property type="molecule type" value="Genomic_DNA"/>
</dbReference>
<dbReference type="EC" id="7.1.1.8" evidence="2 17"/>
<dbReference type="KEGG" id="goq:ACH46_12690"/>
<protein>
    <recommendedName>
        <fullName evidence="3 17">Cytochrome bc1 complex cytochrome c subunit</fullName>
        <ecNumber evidence="2 17">7.1.1.8</ecNumber>
    </recommendedName>
</protein>
<accession>A0A0N9MQM2</accession>
<evidence type="ECO:0000256" key="13">
    <source>
        <dbReference type="ARBA" id="ARBA00022989"/>
    </source>
</evidence>
<reference evidence="23" key="1">
    <citation type="submission" date="2015-06" db="EMBL/GenBank/DDBJ databases">
        <title>Complete genome sequence and metabolic analysis of phthalate degradation pathway in Gordonia sp. QH-11.</title>
        <authorList>
            <person name="Jin D."/>
            <person name="Kong X."/>
            <person name="Bai Z."/>
        </authorList>
    </citation>
    <scope>NUCLEOTIDE SEQUENCE [LARGE SCALE GENOMIC DNA]</scope>
    <source>
        <strain evidence="23">QH-11</strain>
    </source>
</reference>
<evidence type="ECO:0000256" key="14">
    <source>
        <dbReference type="ARBA" id="ARBA00023004"/>
    </source>
</evidence>
<dbReference type="Gene3D" id="1.10.760.10">
    <property type="entry name" value="Cytochrome c-like domain"/>
    <property type="match status" value="2"/>
</dbReference>
<proteinExistence type="predicted"/>
<keyword evidence="4 17" id="KW-0813">Transport</keyword>
<evidence type="ECO:0000256" key="15">
    <source>
        <dbReference type="ARBA" id="ARBA00023136"/>
    </source>
</evidence>
<dbReference type="PATRIC" id="fig|1136941.3.peg.2584"/>
<dbReference type="PIRSF" id="PIRSF000007">
    <property type="entry name" value="Ubiq_cycred_cyc"/>
    <property type="match status" value="1"/>
</dbReference>
<dbReference type="InterPro" id="IPR009056">
    <property type="entry name" value="Cyt_c-like_dom"/>
</dbReference>
<keyword evidence="12 17" id="KW-0249">Electron transport</keyword>
<feature type="domain" description="Cytochrome c" evidence="21">
    <location>
        <begin position="181"/>
        <end position="259"/>
    </location>
</feature>
<dbReference type="InterPro" id="IPR009152">
    <property type="entry name" value="bc1_cytC-su"/>
</dbReference>
<evidence type="ECO:0000256" key="17">
    <source>
        <dbReference type="PIRNR" id="PIRNR000007"/>
    </source>
</evidence>
<name>A0A0N9MQM2_9ACTN</name>
<dbReference type="AlphaFoldDB" id="A0A0N9MQM2"/>
<feature type="domain" description="Cytochrome c" evidence="21">
    <location>
        <begin position="69"/>
        <end position="149"/>
    </location>
</feature>
<evidence type="ECO:0000256" key="3">
    <source>
        <dbReference type="ARBA" id="ARBA00017819"/>
    </source>
</evidence>
<evidence type="ECO:0000256" key="4">
    <source>
        <dbReference type="ARBA" id="ARBA00022448"/>
    </source>
</evidence>
<feature type="region of interest" description="Disordered" evidence="20">
    <location>
        <begin position="1"/>
        <end position="29"/>
    </location>
</feature>
<feature type="binding site" description="covalent" evidence="18">
    <location>
        <position position="85"/>
    </location>
    <ligand>
        <name>heme c</name>
        <dbReference type="ChEBI" id="CHEBI:61717"/>
        <label>1</label>
    </ligand>
</feature>
<evidence type="ECO:0000256" key="9">
    <source>
        <dbReference type="ARBA" id="ARBA00022723"/>
    </source>
</evidence>
<evidence type="ECO:0000256" key="2">
    <source>
        <dbReference type="ARBA" id="ARBA00012951"/>
    </source>
</evidence>
<dbReference type="RefSeq" id="WP_062393249.1">
    <property type="nucleotide sequence ID" value="NZ_CP011853.1"/>
</dbReference>
<dbReference type="Proteomes" id="UP000063789">
    <property type="component" value="Chromosome"/>
</dbReference>
<dbReference type="GO" id="GO:0020037">
    <property type="term" value="F:heme binding"/>
    <property type="evidence" value="ECO:0007669"/>
    <property type="project" value="UniProtKB-UniRule"/>
</dbReference>
<dbReference type="GO" id="GO:0005886">
    <property type="term" value="C:plasma membrane"/>
    <property type="evidence" value="ECO:0007669"/>
    <property type="project" value="UniProtKB-SubCell"/>
</dbReference>
<dbReference type="Pfam" id="PF00034">
    <property type="entry name" value="Cytochrom_C"/>
    <property type="match status" value="1"/>
</dbReference>
<evidence type="ECO:0000256" key="16">
    <source>
        <dbReference type="ARBA" id="ARBA00029351"/>
    </source>
</evidence>
<evidence type="ECO:0000256" key="12">
    <source>
        <dbReference type="ARBA" id="ARBA00022982"/>
    </source>
</evidence>
<sequence>MRSSPPSSPEGRDPSDDQNAGARAKRRRKLRRRASGSIFLLLGLVAAGLIAALLSPSPQVATADDHSIASVAPGKQLYETSCITCHGANLEGVADRGPSLIGVGDAAVYFQVSSGRMPAARNEAQAQRKPTKFTEADIDKLGAYIQAMGGGPSVMYEKNEDGSLKMKDGFPVLAMDSLRGDDIGRGSELFRLNCASCHNFTGRGGALSGGKFAPPLTDVNPQQLYTAMLTGPQNMPKFSNRQLSVDEKKNIIGYIRYVDTANPSGGFGLGGFGPASEGIVMWVVGVSAVVAGAMWIGSRN</sequence>
<evidence type="ECO:0000256" key="10">
    <source>
        <dbReference type="ARBA" id="ARBA00022737"/>
    </source>
</evidence>
<dbReference type="GO" id="GO:0008121">
    <property type="term" value="F:quinol-cytochrome-c reductase activity"/>
    <property type="evidence" value="ECO:0007669"/>
    <property type="project" value="UniProtKB-UniRule"/>
</dbReference>
<dbReference type="Pfam" id="PF13442">
    <property type="entry name" value="Cytochrome_CBB3"/>
    <property type="match status" value="1"/>
</dbReference>
<evidence type="ECO:0000256" key="6">
    <source>
        <dbReference type="ARBA" id="ARBA00022617"/>
    </source>
</evidence>
<evidence type="ECO:0000313" key="23">
    <source>
        <dbReference type="Proteomes" id="UP000063789"/>
    </source>
</evidence>
<feature type="transmembrane region" description="Helical" evidence="17">
    <location>
        <begin position="279"/>
        <end position="297"/>
    </location>
</feature>
<comment type="catalytic activity">
    <reaction evidence="16 17">
        <text>a quinol + 2 Fe(III)-[cytochrome c](out) = a quinone + 2 Fe(II)-[cytochrome c](out) + 2 H(+)(out)</text>
        <dbReference type="Rhea" id="RHEA:11484"/>
        <dbReference type="Rhea" id="RHEA-COMP:10350"/>
        <dbReference type="Rhea" id="RHEA-COMP:14399"/>
        <dbReference type="ChEBI" id="CHEBI:15378"/>
        <dbReference type="ChEBI" id="CHEBI:24646"/>
        <dbReference type="ChEBI" id="CHEBI:29033"/>
        <dbReference type="ChEBI" id="CHEBI:29034"/>
        <dbReference type="ChEBI" id="CHEBI:132124"/>
        <dbReference type="EC" id="7.1.1.8"/>
    </reaction>
</comment>
<evidence type="ECO:0000256" key="5">
    <source>
        <dbReference type="ARBA" id="ARBA00022475"/>
    </source>
</evidence>
<feature type="binding site" description="covalent" evidence="18">
    <location>
        <position position="194"/>
    </location>
    <ligand>
        <name>heme c</name>
        <dbReference type="ChEBI" id="CHEBI:61717"/>
        <label>2</label>
    </ligand>
</feature>
<keyword evidence="9 17" id="KW-0479">Metal-binding</keyword>
<feature type="transmembrane region" description="Helical" evidence="17">
    <location>
        <begin position="34"/>
        <end position="54"/>
    </location>
</feature>
<keyword evidence="8 17" id="KW-0812">Transmembrane</keyword>
<dbReference type="OrthoDB" id="9811281at2"/>
<evidence type="ECO:0000256" key="8">
    <source>
        <dbReference type="ARBA" id="ARBA00022692"/>
    </source>
</evidence>
<evidence type="ECO:0000259" key="21">
    <source>
        <dbReference type="PROSITE" id="PS51007"/>
    </source>
</evidence>
<keyword evidence="7 17" id="KW-0679">Respiratory chain</keyword>
<organism evidence="22 23">
    <name type="scientific">Gordonia phthalatica</name>
    <dbReference type="NCBI Taxonomy" id="1136941"/>
    <lineage>
        <taxon>Bacteria</taxon>
        <taxon>Bacillati</taxon>
        <taxon>Actinomycetota</taxon>
        <taxon>Actinomycetes</taxon>
        <taxon>Mycobacteriales</taxon>
        <taxon>Gordoniaceae</taxon>
        <taxon>Gordonia</taxon>
    </lineage>
</organism>
<keyword evidence="10" id="KW-0677">Repeat</keyword>
<keyword evidence="6 17" id="KW-0349">Heme</keyword>
<evidence type="ECO:0000256" key="7">
    <source>
        <dbReference type="ARBA" id="ARBA00022660"/>
    </source>
</evidence>
<dbReference type="InterPro" id="IPR036909">
    <property type="entry name" value="Cyt_c-like_dom_sf"/>
</dbReference>
<keyword evidence="23" id="KW-1185">Reference proteome</keyword>
<keyword evidence="13 17" id="KW-1133">Transmembrane helix</keyword>
<dbReference type="STRING" id="1136941.ACH46_12690"/>
<keyword evidence="5 17" id="KW-1003">Cell membrane</keyword>
<evidence type="ECO:0000256" key="20">
    <source>
        <dbReference type="SAM" id="MobiDB-lite"/>
    </source>
</evidence>
<feature type="binding site" description="covalent" evidence="18">
    <location>
        <position position="197"/>
    </location>
    <ligand>
        <name>heme c</name>
        <dbReference type="ChEBI" id="CHEBI:61717"/>
        <label>2</label>
    </ligand>
</feature>
<dbReference type="InterPro" id="IPR050597">
    <property type="entry name" value="Cytochrome_c_Oxidase_Subunit"/>
</dbReference>
<reference evidence="22 23" key="2">
    <citation type="journal article" date="2017" name="Int. J. Syst. Evol. Microbiol.">
        <title>Gordonia phthalatica sp. nov., a di-n-butyl phthalate-degrading bacterium isolated from activated sludge.</title>
        <authorList>
            <person name="Jin D."/>
            <person name="Kong X."/>
            <person name="Jia M."/>
            <person name="Yu X."/>
            <person name="Wang X."/>
            <person name="Zhuang X."/>
            <person name="Deng Y."/>
            <person name="Bai Z."/>
        </authorList>
    </citation>
    <scope>NUCLEOTIDE SEQUENCE [LARGE SCALE GENOMIC DNA]</scope>
    <source>
        <strain evidence="22 23">QH-11</strain>
    </source>
</reference>
<evidence type="ECO:0000256" key="11">
    <source>
        <dbReference type="ARBA" id="ARBA00022967"/>
    </source>
</evidence>
<evidence type="ECO:0000256" key="18">
    <source>
        <dbReference type="PIRSR" id="PIRSR000007-50"/>
    </source>
</evidence>
<dbReference type="GO" id="GO:0005506">
    <property type="term" value="F:iron ion binding"/>
    <property type="evidence" value="ECO:0007669"/>
    <property type="project" value="UniProtKB-UniRule"/>
</dbReference>
<dbReference type="PANTHER" id="PTHR33751">
    <property type="entry name" value="CBB3-TYPE CYTOCHROME C OXIDASE SUBUNIT FIXP"/>
    <property type="match status" value="1"/>
</dbReference>
<comment type="PTM">
    <text evidence="18">Binds 2 heme c groups covalently per subunit.</text>
</comment>
<evidence type="ECO:0000313" key="22">
    <source>
        <dbReference type="EMBL" id="ALG85180.1"/>
    </source>
</evidence>
<evidence type="ECO:0000256" key="19">
    <source>
        <dbReference type="PIRSR" id="PIRSR000007-51"/>
    </source>
</evidence>
<gene>
    <name evidence="22" type="ORF">ACH46_12690</name>
</gene>
<keyword evidence="15 17" id="KW-0472">Membrane</keyword>
<comment type="subcellular location">
    <subcellularLocation>
        <location evidence="1 17">Cell membrane</location>
        <topology evidence="1 17">Multi-pass membrane protein</topology>
    </subcellularLocation>
</comment>
<feature type="binding site" description="axial binding residue" evidence="19">
    <location>
        <position position="86"/>
    </location>
    <ligand>
        <name>heme c</name>
        <dbReference type="ChEBI" id="CHEBI:61717"/>
        <label>1</label>
    </ligand>
    <ligandPart>
        <name>Fe</name>
        <dbReference type="ChEBI" id="CHEBI:18248"/>
    </ligandPart>
</feature>
<dbReference type="PANTHER" id="PTHR33751:SF13">
    <property type="entry name" value="CYTOCHROME BC1 COMPLEX CYTOCHROME C SUBUNIT"/>
    <property type="match status" value="1"/>
</dbReference>
<dbReference type="PROSITE" id="PS51007">
    <property type="entry name" value="CYTC"/>
    <property type="match status" value="2"/>
</dbReference>
<feature type="binding site" description="axial binding residue" evidence="19">
    <location>
        <position position="198"/>
    </location>
    <ligand>
        <name>heme c</name>
        <dbReference type="ChEBI" id="CHEBI:61717"/>
        <label>2</label>
    </ligand>
    <ligandPart>
        <name>Fe</name>
        <dbReference type="ChEBI" id="CHEBI:18248"/>
    </ligandPart>
</feature>
<evidence type="ECO:0000256" key="1">
    <source>
        <dbReference type="ARBA" id="ARBA00004651"/>
    </source>
</evidence>
<feature type="binding site" description="covalent" evidence="18">
    <location>
        <position position="82"/>
    </location>
    <ligand>
        <name>heme c</name>
        <dbReference type="ChEBI" id="CHEBI:61717"/>
        <label>1</label>
    </ligand>
</feature>
<comment type="subunit">
    <text evidence="17">The cytochrome bc1 complex is composed of a cytochrome b (QcrB), the Rieske iron-sulfur protein (QcrA) and a diheme cytochrome c (QcrC) subunit.</text>
</comment>